<keyword evidence="2" id="KW-0560">Oxidoreductase</keyword>
<dbReference type="eggNOG" id="ENOG502RYE6">
    <property type="taxonomic scope" value="Eukaryota"/>
</dbReference>
<dbReference type="InterPro" id="IPR036291">
    <property type="entry name" value="NAD(P)-bd_dom_sf"/>
</dbReference>
<gene>
    <name evidence="4" type="ORF">PVAR5_2280</name>
</gene>
<comment type="caution">
    <text evidence="4">The sequence shown here is derived from an EMBL/GenBank/DDBJ whole genome shotgun (WGS) entry which is preliminary data.</text>
</comment>
<dbReference type="Proteomes" id="UP000018001">
    <property type="component" value="Unassembled WGS sequence"/>
</dbReference>
<dbReference type="HOGENOM" id="CLU_044876_3_3_1"/>
<name>V5FYH3_BYSSN</name>
<dbReference type="AlphaFoldDB" id="V5FYH3"/>
<organism evidence="4 5">
    <name type="scientific">Byssochlamys spectabilis (strain No. 5 / NBRC 109023)</name>
    <name type="common">Paecilomyces variotii</name>
    <dbReference type="NCBI Taxonomy" id="1356009"/>
    <lineage>
        <taxon>Eukaryota</taxon>
        <taxon>Fungi</taxon>
        <taxon>Dikarya</taxon>
        <taxon>Ascomycota</taxon>
        <taxon>Pezizomycotina</taxon>
        <taxon>Eurotiomycetes</taxon>
        <taxon>Eurotiomycetidae</taxon>
        <taxon>Eurotiales</taxon>
        <taxon>Thermoascaceae</taxon>
        <taxon>Paecilomyces</taxon>
    </lineage>
</organism>
<evidence type="ECO:0000313" key="4">
    <source>
        <dbReference type="EMBL" id="GAD93667.1"/>
    </source>
</evidence>
<evidence type="ECO:0000256" key="1">
    <source>
        <dbReference type="ARBA" id="ARBA00022857"/>
    </source>
</evidence>
<dbReference type="SUPFAM" id="SSF51735">
    <property type="entry name" value="NAD(P)-binding Rossmann-fold domains"/>
    <property type="match status" value="1"/>
</dbReference>
<keyword evidence="5" id="KW-1185">Reference proteome</keyword>
<feature type="domain" description="NmrA-like" evidence="3">
    <location>
        <begin position="5"/>
        <end position="259"/>
    </location>
</feature>
<dbReference type="PANTHER" id="PTHR47706">
    <property type="entry name" value="NMRA-LIKE FAMILY PROTEIN"/>
    <property type="match status" value="1"/>
</dbReference>
<dbReference type="OrthoDB" id="9974981at2759"/>
<accession>V5FYH3</accession>
<dbReference type="Gene3D" id="3.40.50.720">
    <property type="entry name" value="NAD(P)-binding Rossmann-like Domain"/>
    <property type="match status" value="1"/>
</dbReference>
<dbReference type="PANTHER" id="PTHR47706:SF9">
    <property type="entry name" value="NMRA-LIKE DOMAIN-CONTAINING PROTEIN-RELATED"/>
    <property type="match status" value="1"/>
</dbReference>
<dbReference type="InterPro" id="IPR051609">
    <property type="entry name" value="NmrA/Isoflavone_reductase-like"/>
</dbReference>
<dbReference type="EMBL" id="BAUL01000063">
    <property type="protein sequence ID" value="GAD93667.1"/>
    <property type="molecule type" value="Genomic_DNA"/>
</dbReference>
<dbReference type="Pfam" id="PF05368">
    <property type="entry name" value="NmrA"/>
    <property type="match status" value="1"/>
</dbReference>
<evidence type="ECO:0000256" key="2">
    <source>
        <dbReference type="ARBA" id="ARBA00023002"/>
    </source>
</evidence>
<dbReference type="InterPro" id="IPR008030">
    <property type="entry name" value="NmrA-like"/>
</dbReference>
<reference evidence="5" key="1">
    <citation type="journal article" date="2014" name="Genome Announc.">
        <title>Draft genome sequence of the formaldehyde-resistant fungus Byssochlamys spectabilis No. 5 (anamorph Paecilomyces variotii No. 5) (NBRC109023).</title>
        <authorList>
            <person name="Oka T."/>
            <person name="Ekino K."/>
            <person name="Fukuda K."/>
            <person name="Nomura Y."/>
        </authorList>
    </citation>
    <scope>NUCLEOTIDE SEQUENCE [LARGE SCALE GENOMIC DNA]</scope>
    <source>
        <strain evidence="5">No. 5 / NBRC 109023</strain>
    </source>
</reference>
<keyword evidence="1" id="KW-0521">NADP</keyword>
<evidence type="ECO:0000313" key="5">
    <source>
        <dbReference type="Proteomes" id="UP000018001"/>
    </source>
</evidence>
<sequence length="321" mass="36071">MPPFKTVALFGANGQIGSHILHALLHSSEQSFNIIAFVSPGKGSKLPQAPNLRVQEFDAANIKKDELTAALKGVEVVVSALNGQALSSQVGIQDAALDAGVKRFYPSEYGFHQVYQRPGDEAGYLHPKWNQKEKSNDAVLHHEAITSGQMSYTLIGCGDFYNQDREPIWCPWTQTNIDSYTFHIIGDPNAKAEFTHLDDFATYLIATLLEPEKSENAILNFPSDFISHEDIARLLEKYSEKPVKREVISLEEMHRVVADPIQAPKELQSGSPFPVDFWFLVKGMQGQGKFFRPRGQTHNHLFPHVPKTTFERYFRKKFAVG</sequence>
<proteinExistence type="predicted"/>
<dbReference type="Gene3D" id="3.90.25.10">
    <property type="entry name" value="UDP-galactose 4-epimerase, domain 1"/>
    <property type="match status" value="1"/>
</dbReference>
<protein>
    <recommendedName>
        <fullName evidence="3">NmrA-like domain-containing protein</fullName>
    </recommendedName>
</protein>
<dbReference type="GO" id="GO:0016491">
    <property type="term" value="F:oxidoreductase activity"/>
    <property type="evidence" value="ECO:0007669"/>
    <property type="project" value="UniProtKB-KW"/>
</dbReference>
<dbReference type="InParanoid" id="V5FYH3"/>
<evidence type="ECO:0000259" key="3">
    <source>
        <dbReference type="Pfam" id="PF05368"/>
    </source>
</evidence>